<protein>
    <recommendedName>
        <fullName evidence="5">ORC1-type DNA replication protein</fullName>
    </recommendedName>
</protein>
<dbReference type="PANTHER" id="PTHR10763">
    <property type="entry name" value="CELL DIVISION CONTROL PROTEIN 6-RELATED"/>
    <property type="match status" value="1"/>
</dbReference>
<evidence type="ECO:0000256" key="2">
    <source>
        <dbReference type="ARBA" id="ARBA00022705"/>
    </source>
</evidence>
<evidence type="ECO:0000259" key="7">
    <source>
        <dbReference type="SMART" id="SM00382"/>
    </source>
</evidence>
<evidence type="ECO:0000256" key="1">
    <source>
        <dbReference type="ARBA" id="ARBA00006184"/>
    </source>
</evidence>
<dbReference type="Pfam" id="PF09079">
    <property type="entry name" value="WHD_Cdc6"/>
    <property type="match status" value="1"/>
</dbReference>
<keyword evidence="8" id="KW-0131">Cell cycle</keyword>
<dbReference type="SMART" id="SM00382">
    <property type="entry name" value="AAA"/>
    <property type="match status" value="1"/>
</dbReference>
<dbReference type="SUPFAM" id="SSF52540">
    <property type="entry name" value="P-loop containing nucleoside triphosphate hydrolases"/>
    <property type="match status" value="1"/>
</dbReference>
<dbReference type="GO" id="GO:0005524">
    <property type="term" value="F:ATP binding"/>
    <property type="evidence" value="ECO:0007669"/>
    <property type="project" value="UniProtKB-UniRule"/>
</dbReference>
<dbReference type="NCBIfam" id="TIGR02928">
    <property type="entry name" value="orc1/cdc6 family replication initiation protein"/>
    <property type="match status" value="1"/>
</dbReference>
<dbReference type="Pfam" id="PF00004">
    <property type="entry name" value="AAA"/>
    <property type="match status" value="1"/>
</dbReference>
<evidence type="ECO:0000313" key="9">
    <source>
        <dbReference type="Proteomes" id="UP000183894"/>
    </source>
</evidence>
<evidence type="ECO:0000256" key="3">
    <source>
        <dbReference type="ARBA" id="ARBA00022741"/>
    </source>
</evidence>
<feature type="region of interest" description="Disordered" evidence="6">
    <location>
        <begin position="1"/>
        <end position="30"/>
    </location>
</feature>
<feature type="binding site" evidence="5">
    <location>
        <position position="259"/>
    </location>
    <ligand>
        <name>ATP</name>
        <dbReference type="ChEBI" id="CHEBI:30616"/>
    </ligand>
</feature>
<evidence type="ECO:0000313" key="8">
    <source>
        <dbReference type="EMBL" id="SEL86756.1"/>
    </source>
</evidence>
<evidence type="ECO:0000256" key="4">
    <source>
        <dbReference type="ARBA" id="ARBA00022840"/>
    </source>
</evidence>
<feature type="binding site" evidence="5">
    <location>
        <begin position="88"/>
        <end position="92"/>
    </location>
    <ligand>
        <name>ATP</name>
        <dbReference type="ChEBI" id="CHEBI:30616"/>
    </ligand>
</feature>
<dbReference type="InterPro" id="IPR003959">
    <property type="entry name" value="ATPase_AAA_core"/>
</dbReference>
<keyword evidence="4 5" id="KW-0067">ATP-binding</keyword>
<keyword evidence="3 5" id="KW-0547">Nucleotide-binding</keyword>
<dbReference type="InterPro" id="IPR036390">
    <property type="entry name" value="WH_DNA-bd_sf"/>
</dbReference>
<dbReference type="Gene3D" id="3.40.50.300">
    <property type="entry name" value="P-loop containing nucleotide triphosphate hydrolases"/>
    <property type="match status" value="1"/>
</dbReference>
<sequence>MSTNGPNDSGDERETPTSSSGGSIVDDISENENTTVFRDKRLVDPYTIVDHDRIYGRDEQLAAEAWAFRDNLDGERPPDLLLYGPSGTGKSLTVKSVAEKLKAKAAENGIKFDFVSVNFKSMESRTLDRAVWELGRQTAKKAGVVWDIPQKGFSTDAKYVRLYEIVEDHFDALVFILDEIDALTDLSLNDEPAYSRLLYSLSRAMAEGHVDTLISTVVITNHPKFLNNLDSRTDSSYNPTDIAFSDYDANELREILSRRRDAFEPSALGEGVIDFVAAHGAINEGDARRAISLLRDAGELANQNGDSVVTTGHVETANKSLLNNRVLEIVGGLAPQKKLSLYSAAIIADVNDGKASSSAVYKLYKTVCEATGDNPFTQETMCRHLKRAGTYSVLENSITSEGFKGGIHLQFTFTVPVDAVINTLEKSSSTFDSIDSSKIRSHARAILSKS</sequence>
<dbReference type="Gene3D" id="1.10.8.60">
    <property type="match status" value="1"/>
</dbReference>
<dbReference type="OrthoDB" id="195574at2157"/>
<dbReference type="Proteomes" id="UP000183894">
    <property type="component" value="Unassembled WGS sequence"/>
</dbReference>
<dbReference type="RefSeq" id="WP_074796037.1">
    <property type="nucleotide sequence ID" value="NZ_FOAD01000010.1"/>
</dbReference>
<dbReference type="AlphaFoldDB" id="A0A1H7TQX8"/>
<dbReference type="InterPro" id="IPR027417">
    <property type="entry name" value="P-loop_NTPase"/>
</dbReference>
<dbReference type="InterPro" id="IPR055237">
    <property type="entry name" value="Cdc6_lid"/>
</dbReference>
<dbReference type="SUPFAM" id="SSF46785">
    <property type="entry name" value="Winged helix' DNA-binding domain"/>
    <property type="match status" value="1"/>
</dbReference>
<keyword evidence="2 5" id="KW-0235">DNA replication</keyword>
<dbReference type="EMBL" id="FOAD01000010">
    <property type="protein sequence ID" value="SEL86756.1"/>
    <property type="molecule type" value="Genomic_DNA"/>
</dbReference>
<dbReference type="Pfam" id="PF22703">
    <property type="entry name" value="Cdc6_lid"/>
    <property type="match status" value="1"/>
</dbReference>
<dbReference type="HAMAP" id="MF_01407">
    <property type="entry name" value="ORC1_type_DNA_replic_protein"/>
    <property type="match status" value="1"/>
</dbReference>
<keyword evidence="8" id="KW-0132">Cell division</keyword>
<evidence type="ECO:0000256" key="5">
    <source>
        <dbReference type="HAMAP-Rule" id="MF_01407"/>
    </source>
</evidence>
<dbReference type="GO" id="GO:0016887">
    <property type="term" value="F:ATP hydrolysis activity"/>
    <property type="evidence" value="ECO:0007669"/>
    <property type="project" value="InterPro"/>
</dbReference>
<dbReference type="Gene3D" id="1.10.10.10">
    <property type="entry name" value="Winged helix-like DNA-binding domain superfamily/Winged helix DNA-binding domain"/>
    <property type="match status" value="1"/>
</dbReference>
<comment type="function">
    <text evidence="5">Involved in regulation of DNA replication.</text>
</comment>
<evidence type="ECO:0000256" key="6">
    <source>
        <dbReference type="SAM" id="MobiDB-lite"/>
    </source>
</evidence>
<dbReference type="InterPro" id="IPR036388">
    <property type="entry name" value="WH-like_DNA-bd_sf"/>
</dbReference>
<dbReference type="InterPro" id="IPR015163">
    <property type="entry name" value="Cdc6_C"/>
</dbReference>
<proteinExistence type="inferred from homology"/>
<name>A0A1H7TQX8_HALLR</name>
<dbReference type="InterPro" id="IPR014277">
    <property type="entry name" value="Orc1/Cdc6_arc"/>
</dbReference>
<dbReference type="InterPro" id="IPR003593">
    <property type="entry name" value="AAA+_ATPase"/>
</dbReference>
<dbReference type="GO" id="GO:0006260">
    <property type="term" value="P:DNA replication"/>
    <property type="evidence" value="ECO:0007669"/>
    <property type="project" value="UniProtKB-UniRule"/>
</dbReference>
<feature type="domain" description="AAA+ ATPase" evidence="7">
    <location>
        <begin position="76"/>
        <end position="266"/>
    </location>
</feature>
<dbReference type="InterPro" id="IPR050311">
    <property type="entry name" value="ORC1/CDC6"/>
</dbReference>
<gene>
    <name evidence="8" type="ORF">SAMN04488691_1105</name>
</gene>
<dbReference type="GO" id="GO:0051301">
    <property type="term" value="P:cell division"/>
    <property type="evidence" value="ECO:0007669"/>
    <property type="project" value="UniProtKB-KW"/>
</dbReference>
<accession>A0A1H7TQX8</accession>
<dbReference type="PANTHER" id="PTHR10763:SF22">
    <property type="entry name" value="ORC1-TYPE DNA REPLICATION PROTEIN"/>
    <property type="match status" value="1"/>
</dbReference>
<reference evidence="8 9" key="1">
    <citation type="submission" date="2016-10" db="EMBL/GenBank/DDBJ databases">
        <authorList>
            <person name="de Groot N.N."/>
        </authorList>
    </citation>
    <scope>NUCLEOTIDE SEQUENCE [LARGE SCALE GENOMIC DNA]</scope>
    <source>
        <strain evidence="8 9">CDM_5</strain>
    </source>
</reference>
<comment type="similarity">
    <text evidence="1 5">Belongs to the CDC6/cdc18 family.</text>
</comment>
<feature type="binding site" evidence="5">
    <location>
        <position position="247"/>
    </location>
    <ligand>
        <name>ATP</name>
        <dbReference type="ChEBI" id="CHEBI:30616"/>
    </ligand>
</feature>
<organism evidence="8 9">
    <name type="scientific">Haloferax larsenii</name>
    <dbReference type="NCBI Taxonomy" id="302484"/>
    <lineage>
        <taxon>Archaea</taxon>
        <taxon>Methanobacteriati</taxon>
        <taxon>Methanobacteriota</taxon>
        <taxon>Stenosarchaea group</taxon>
        <taxon>Halobacteria</taxon>
        <taxon>Halobacteriales</taxon>
        <taxon>Haloferacaceae</taxon>
        <taxon>Haloferax</taxon>
    </lineage>
</organism>